<accession>A0AAE7JT95</accession>
<dbReference type="RefSeq" id="WP_173409146.1">
    <property type="nucleotide sequence ID" value="NZ_CP054160.3"/>
</dbReference>
<organism evidence="1 2">
    <name type="scientific">Serratia fonticola</name>
    <dbReference type="NCBI Taxonomy" id="47917"/>
    <lineage>
        <taxon>Bacteria</taxon>
        <taxon>Pseudomonadati</taxon>
        <taxon>Pseudomonadota</taxon>
        <taxon>Gammaproteobacteria</taxon>
        <taxon>Enterobacterales</taxon>
        <taxon>Yersiniaceae</taxon>
        <taxon>Serratia</taxon>
    </lineage>
</organism>
<dbReference type="Gene3D" id="1.10.260.40">
    <property type="entry name" value="lambda repressor-like DNA-binding domains"/>
    <property type="match status" value="1"/>
</dbReference>
<dbReference type="InterPro" id="IPR001387">
    <property type="entry name" value="Cro/C1-type_HTH"/>
</dbReference>
<dbReference type="Proteomes" id="UP000503464">
    <property type="component" value="Chromosome"/>
</dbReference>
<gene>
    <name evidence="1" type="ORF">G9399_11070</name>
</gene>
<evidence type="ECO:0000313" key="2">
    <source>
        <dbReference type="Proteomes" id="UP000503464"/>
    </source>
</evidence>
<dbReference type="GO" id="GO:0003677">
    <property type="term" value="F:DNA binding"/>
    <property type="evidence" value="ECO:0007669"/>
    <property type="project" value="InterPro"/>
</dbReference>
<evidence type="ECO:0000313" key="1">
    <source>
        <dbReference type="EMBL" id="QKJ58808.1"/>
    </source>
</evidence>
<proteinExistence type="predicted"/>
<dbReference type="EMBL" id="CP054160">
    <property type="protein sequence ID" value="QKJ58808.1"/>
    <property type="molecule type" value="Genomic_DNA"/>
</dbReference>
<protein>
    <submittedName>
        <fullName evidence="1">Helix-turn-helix domain-containing protein</fullName>
    </submittedName>
</protein>
<dbReference type="SUPFAM" id="SSF47413">
    <property type="entry name" value="lambda repressor-like DNA-binding domains"/>
    <property type="match status" value="1"/>
</dbReference>
<dbReference type="CDD" id="cd00093">
    <property type="entry name" value="HTH_XRE"/>
    <property type="match status" value="1"/>
</dbReference>
<reference evidence="2" key="1">
    <citation type="submission" date="2020-03" db="EMBL/GenBank/DDBJ databases">
        <title>Genome sequences of seven Enterobacteriaceae strains isolated from Canadian wastewater treatment facilities.</title>
        <authorList>
            <person name="Huang H."/>
            <person name="Chmara J.T."/>
            <person name="Duceppe M.-O."/>
        </authorList>
    </citation>
    <scope>NUCLEOTIDE SEQUENCE [LARGE SCALE GENOMIC DNA]</scope>
    <source>
        <strain evidence="2">Biosolid 3</strain>
    </source>
</reference>
<name>A0AAE7JT95_SERFO</name>
<dbReference type="AlphaFoldDB" id="A0AAE7JT95"/>
<dbReference type="InterPro" id="IPR010982">
    <property type="entry name" value="Lambda_DNA-bd_dom_sf"/>
</dbReference>
<sequence>MALTEFGKAVRKARIDTDYTLYTMAQELDTTPAFLSALETGNKKIPKKWIEGISKFFKSKGYEISNLQELANVSNDVVPLDGLSQQQKMLVAGFAKSSFTSEQLKSFFELLEQINKDDN</sequence>